<dbReference type="OrthoDB" id="5339269at2"/>
<organism evidence="2 3">
    <name type="scientific">Thalassotalea mangrovi</name>
    <dbReference type="NCBI Taxonomy" id="2572245"/>
    <lineage>
        <taxon>Bacteria</taxon>
        <taxon>Pseudomonadati</taxon>
        <taxon>Pseudomonadota</taxon>
        <taxon>Gammaproteobacteria</taxon>
        <taxon>Alteromonadales</taxon>
        <taxon>Colwelliaceae</taxon>
        <taxon>Thalassotalea</taxon>
    </lineage>
</organism>
<evidence type="ECO:0000313" key="2">
    <source>
        <dbReference type="EMBL" id="TKB44868.1"/>
    </source>
</evidence>
<proteinExistence type="predicted"/>
<evidence type="ECO:0000256" key="1">
    <source>
        <dbReference type="SAM" id="SignalP"/>
    </source>
</evidence>
<protein>
    <submittedName>
        <fullName evidence="2">Uncharacterized protein</fullName>
    </submittedName>
</protein>
<dbReference type="EMBL" id="SWDB01000023">
    <property type="protein sequence ID" value="TKB44868.1"/>
    <property type="molecule type" value="Genomic_DNA"/>
</dbReference>
<accession>A0A4U1B5C3</accession>
<dbReference type="RefSeq" id="WP_136736053.1">
    <property type="nucleotide sequence ID" value="NZ_SWDB01000023.1"/>
</dbReference>
<keyword evidence="3" id="KW-1185">Reference proteome</keyword>
<sequence>MAKLGLVSLMLVSSITYAQQASESVPVADHAQVSEMPVSQPSWQCPGIETLTNQDQPSVIYNRVVRCVEMQEYHRAAELMFIAMSFGKFDSMRVSGEIRHHAIARTRIRALNKLDALQLDLLRQSLVLKFRNHDERQFLCSSLRGIGRPTYQPDYMVNYENPLSSRQLHLQIPSEELPAFEQEMAWENVYFNFARCRT</sequence>
<reference evidence="2 3" key="1">
    <citation type="submission" date="2019-04" db="EMBL/GenBank/DDBJ databases">
        <title>Thalassotalea guangxiensis sp. nov., isolated from sediment of the coastal wetland.</title>
        <authorList>
            <person name="Zheng S."/>
            <person name="Zhang D."/>
        </authorList>
    </citation>
    <scope>NUCLEOTIDE SEQUENCE [LARGE SCALE GENOMIC DNA]</scope>
    <source>
        <strain evidence="2 3">ZS-4</strain>
    </source>
</reference>
<feature type="chain" id="PRO_5020616171" evidence="1">
    <location>
        <begin position="19"/>
        <end position="198"/>
    </location>
</feature>
<dbReference type="AlphaFoldDB" id="A0A4U1B5C3"/>
<gene>
    <name evidence="2" type="ORF">E8M12_10195</name>
</gene>
<keyword evidence="1" id="KW-0732">Signal</keyword>
<feature type="signal peptide" evidence="1">
    <location>
        <begin position="1"/>
        <end position="18"/>
    </location>
</feature>
<dbReference type="Proteomes" id="UP000307999">
    <property type="component" value="Unassembled WGS sequence"/>
</dbReference>
<evidence type="ECO:0000313" key="3">
    <source>
        <dbReference type="Proteomes" id="UP000307999"/>
    </source>
</evidence>
<comment type="caution">
    <text evidence="2">The sequence shown here is derived from an EMBL/GenBank/DDBJ whole genome shotgun (WGS) entry which is preliminary data.</text>
</comment>
<name>A0A4U1B5C3_9GAMM</name>